<evidence type="ECO:0000313" key="8">
    <source>
        <dbReference type="EnsemblMetazoa" id="HelroP66838"/>
    </source>
</evidence>
<feature type="repeat" description="WD" evidence="4">
    <location>
        <begin position="104"/>
        <end position="137"/>
    </location>
</feature>
<comment type="similarity">
    <text evidence="3">Belongs to the WD repeat WDR3/UTP12 family.</text>
</comment>
<dbReference type="PANTHER" id="PTHR19853:SF0">
    <property type="entry name" value="WD REPEAT-CONTAINING PROTEIN 3"/>
    <property type="match status" value="1"/>
</dbReference>
<dbReference type="FunCoup" id="T1FYR8">
    <property type="interactions" value="2027"/>
</dbReference>
<evidence type="ECO:0000259" key="6">
    <source>
        <dbReference type="Pfam" id="PF04003"/>
    </source>
</evidence>
<evidence type="ECO:0000256" key="2">
    <source>
        <dbReference type="ARBA" id="ARBA00022737"/>
    </source>
</evidence>
<evidence type="ECO:0000256" key="1">
    <source>
        <dbReference type="ARBA" id="ARBA00022574"/>
    </source>
</evidence>
<organism evidence="8 9">
    <name type="scientific">Helobdella robusta</name>
    <name type="common">Californian leech</name>
    <dbReference type="NCBI Taxonomy" id="6412"/>
    <lineage>
        <taxon>Eukaryota</taxon>
        <taxon>Metazoa</taxon>
        <taxon>Spiralia</taxon>
        <taxon>Lophotrochozoa</taxon>
        <taxon>Annelida</taxon>
        <taxon>Clitellata</taxon>
        <taxon>Hirudinea</taxon>
        <taxon>Rhynchobdellida</taxon>
        <taxon>Glossiphoniidae</taxon>
        <taxon>Helobdella</taxon>
    </lineage>
</organism>
<feature type="repeat" description="WD" evidence="4">
    <location>
        <begin position="146"/>
        <end position="187"/>
    </location>
</feature>
<keyword evidence="9" id="KW-1185">Reference proteome</keyword>
<reference evidence="8" key="3">
    <citation type="submission" date="2015-06" db="UniProtKB">
        <authorList>
            <consortium name="EnsemblMetazoa"/>
        </authorList>
    </citation>
    <scope>IDENTIFICATION</scope>
</reference>
<dbReference type="PANTHER" id="PTHR19853">
    <property type="entry name" value="WD REPEAT CONTAINING PROTEIN 3 WDR3"/>
    <property type="match status" value="1"/>
</dbReference>
<dbReference type="Proteomes" id="UP000015101">
    <property type="component" value="Unassembled WGS sequence"/>
</dbReference>
<protein>
    <recommendedName>
        <fullName evidence="6">Small-subunit processome Utp12 domain-containing protein</fullName>
    </recommendedName>
</protein>
<dbReference type="InterPro" id="IPR036322">
    <property type="entry name" value="WD40_repeat_dom_sf"/>
</dbReference>
<dbReference type="CTD" id="20213966"/>
<dbReference type="InterPro" id="IPR001680">
    <property type="entry name" value="WD40_rpt"/>
</dbReference>
<dbReference type="InterPro" id="IPR020472">
    <property type="entry name" value="WD40_PAC1"/>
</dbReference>
<dbReference type="EMBL" id="AMQM01001052">
    <property type="status" value="NOT_ANNOTATED_CDS"/>
    <property type="molecule type" value="Genomic_DNA"/>
</dbReference>
<name>T1FYR8_HELRO</name>
<dbReference type="HOGENOM" id="CLU_005318_0_1_1"/>
<dbReference type="GO" id="GO:0032040">
    <property type="term" value="C:small-subunit processome"/>
    <property type="evidence" value="ECO:0000318"/>
    <property type="project" value="GO_Central"/>
</dbReference>
<feature type="domain" description="Small-subunit processome Utp12" evidence="6">
    <location>
        <begin position="817"/>
        <end position="920"/>
    </location>
</feature>
<dbReference type="InterPro" id="IPR015943">
    <property type="entry name" value="WD40/YVTN_repeat-like_dom_sf"/>
</dbReference>
<feature type="repeat" description="WD" evidence="4">
    <location>
        <begin position="62"/>
        <end position="103"/>
    </location>
</feature>
<dbReference type="AlphaFoldDB" id="T1FYR8"/>
<dbReference type="STRING" id="6412.T1FYR8"/>
<feature type="repeat" description="WD" evidence="4">
    <location>
        <begin position="502"/>
        <end position="543"/>
    </location>
</feature>
<reference evidence="7 9" key="2">
    <citation type="journal article" date="2013" name="Nature">
        <title>Insights into bilaterian evolution from three spiralian genomes.</title>
        <authorList>
            <person name="Simakov O."/>
            <person name="Marletaz F."/>
            <person name="Cho S.J."/>
            <person name="Edsinger-Gonzales E."/>
            <person name="Havlak P."/>
            <person name="Hellsten U."/>
            <person name="Kuo D.H."/>
            <person name="Larsson T."/>
            <person name="Lv J."/>
            <person name="Arendt D."/>
            <person name="Savage R."/>
            <person name="Osoegawa K."/>
            <person name="de Jong P."/>
            <person name="Grimwood J."/>
            <person name="Chapman J.A."/>
            <person name="Shapiro H."/>
            <person name="Aerts A."/>
            <person name="Otillar R.P."/>
            <person name="Terry A.Y."/>
            <person name="Boore J.L."/>
            <person name="Grigoriev I.V."/>
            <person name="Lindberg D.R."/>
            <person name="Seaver E.C."/>
            <person name="Weisblat D.A."/>
            <person name="Putnam N.H."/>
            <person name="Rokhsar D.S."/>
        </authorList>
    </citation>
    <scope>NUCLEOTIDE SEQUENCE</scope>
</reference>
<dbReference type="GO" id="GO:0030490">
    <property type="term" value="P:maturation of SSU-rRNA"/>
    <property type="evidence" value="ECO:0000318"/>
    <property type="project" value="GO_Central"/>
</dbReference>
<dbReference type="SUPFAM" id="SSF50978">
    <property type="entry name" value="WD40 repeat-like"/>
    <property type="match status" value="1"/>
</dbReference>
<dbReference type="CDD" id="cd00200">
    <property type="entry name" value="WD40"/>
    <property type="match status" value="1"/>
</dbReference>
<dbReference type="EMBL" id="KB097143">
    <property type="protein sequence ID" value="ESN98784.1"/>
    <property type="molecule type" value="Genomic_DNA"/>
</dbReference>
<evidence type="ECO:0000313" key="9">
    <source>
        <dbReference type="Proteomes" id="UP000015101"/>
    </source>
</evidence>
<dbReference type="InParanoid" id="T1FYR8"/>
<dbReference type="Pfam" id="PF25173">
    <property type="entry name" value="Beta-prop_WDR3_1st"/>
    <property type="match status" value="1"/>
</dbReference>
<feature type="region of interest" description="Disordered" evidence="5">
    <location>
        <begin position="317"/>
        <end position="343"/>
    </location>
</feature>
<dbReference type="PROSITE" id="PS50294">
    <property type="entry name" value="WD_REPEATS_REGION"/>
    <property type="match status" value="4"/>
</dbReference>
<dbReference type="eggNOG" id="KOG0306">
    <property type="taxonomic scope" value="Eukaryota"/>
</dbReference>
<evidence type="ECO:0000256" key="3">
    <source>
        <dbReference type="ARBA" id="ARBA00038229"/>
    </source>
</evidence>
<dbReference type="PROSITE" id="PS00678">
    <property type="entry name" value="WD_REPEATS_1"/>
    <property type="match status" value="2"/>
</dbReference>
<dbReference type="SMART" id="SM00320">
    <property type="entry name" value="WD40"/>
    <property type="match status" value="11"/>
</dbReference>
<keyword evidence="2" id="KW-0677">Repeat</keyword>
<accession>T1FYR8</accession>
<dbReference type="GO" id="GO:0034388">
    <property type="term" value="C:Pwp2p-containing subcomplex of 90S preribosome"/>
    <property type="evidence" value="ECO:0000318"/>
    <property type="project" value="GO_Central"/>
</dbReference>
<evidence type="ECO:0000256" key="4">
    <source>
        <dbReference type="PROSITE-ProRule" id="PRU00221"/>
    </source>
</evidence>
<feature type="repeat" description="WD" evidence="4">
    <location>
        <begin position="685"/>
        <end position="716"/>
    </location>
</feature>
<dbReference type="OMA" id="MNIPLTC"/>
<feature type="repeat" description="WD" evidence="4">
    <location>
        <begin position="643"/>
        <end position="684"/>
    </location>
</feature>
<dbReference type="Pfam" id="PF25172">
    <property type="entry name" value="Beta-prop_WDR3_2nd"/>
    <property type="match status" value="1"/>
</dbReference>
<feature type="repeat" description="WD" evidence="4">
    <location>
        <begin position="600"/>
        <end position="641"/>
    </location>
</feature>
<dbReference type="InterPro" id="IPR007148">
    <property type="entry name" value="SSU_processome_Utp12"/>
</dbReference>
<dbReference type="EnsemblMetazoa" id="HelroT66838">
    <property type="protein sequence ID" value="HelroP66838"/>
    <property type="gene ID" value="HelroG66838"/>
</dbReference>
<dbReference type="Pfam" id="PF04003">
    <property type="entry name" value="Utp12"/>
    <property type="match status" value="1"/>
</dbReference>
<dbReference type="PROSITE" id="PS50082">
    <property type="entry name" value="WD_REPEATS_2"/>
    <property type="match status" value="7"/>
</dbReference>
<dbReference type="Gene3D" id="2.130.10.10">
    <property type="entry name" value="YVTN repeat-like/Quinoprotein amine dehydrogenase"/>
    <property type="match status" value="3"/>
</dbReference>
<keyword evidence="1 4" id="KW-0853">WD repeat</keyword>
<dbReference type="KEGG" id="hro:HELRODRAFT_66838"/>
<proteinExistence type="inferred from homology"/>
<dbReference type="InterPro" id="IPR051570">
    <property type="entry name" value="TBC1_cilium_biogenesis"/>
</dbReference>
<evidence type="ECO:0000256" key="5">
    <source>
        <dbReference type="SAM" id="MobiDB-lite"/>
    </source>
</evidence>
<reference evidence="9" key="1">
    <citation type="submission" date="2012-12" db="EMBL/GenBank/DDBJ databases">
        <authorList>
            <person name="Hellsten U."/>
            <person name="Grimwood J."/>
            <person name="Chapman J.A."/>
            <person name="Shapiro H."/>
            <person name="Aerts A."/>
            <person name="Otillar R.P."/>
            <person name="Terry A.Y."/>
            <person name="Boore J.L."/>
            <person name="Simakov O."/>
            <person name="Marletaz F."/>
            <person name="Cho S.-J."/>
            <person name="Edsinger-Gonzales E."/>
            <person name="Havlak P."/>
            <person name="Kuo D.-H."/>
            <person name="Larsson T."/>
            <person name="Lv J."/>
            <person name="Arendt D."/>
            <person name="Savage R."/>
            <person name="Osoegawa K."/>
            <person name="de Jong P."/>
            <person name="Lindberg D.R."/>
            <person name="Seaver E.C."/>
            <person name="Weisblat D.A."/>
            <person name="Putnam N.H."/>
            <person name="Grigoriev I.V."/>
            <person name="Rokhsar D.S."/>
        </authorList>
    </citation>
    <scope>NUCLEOTIDE SEQUENCE</scope>
</reference>
<sequence length="954" mass="107925">MGLTKEFLRYAPDGMCNIVASTWSNFTIVNKPSQKGPLCAVGACENVVVWDMRKGEKHSTLLSEDKHQVTYVASSPDNHYLAAGYANGSVRIFDLVTTECIVTFNGHKKPVSCLNFDGDSLQLASGGMDTDVVLWDVVDESGMFRLKGHTGVITQVRFFQNKGILITSSKDRQIKFWDLQTQHCFKTIMENDEEIYDFILLTNASLMVTGIKNSHLSVWSLTFKMSEATAAGADAAKPRSKLSRVDHADVGEARMGNDDEDVCMDNIVLVKLGEIKRVGKGRLVSMCVYADMYFGCHGTYSEVELFKICTDEEREKHRKKREKKRRLKLQSHDPSVSDAQPPDDGSFDFDTLYKRVGYYKLQNPIRTFQFFEINGTNAKIMVMYRNNSFAKFDLDISTSSKVGAASTSTADQIPSSHCLIGYGHYKEPRCLAFSSDNFSFLSASVDAIKVWNRSSLQCFRTIPCSDVTCCMFALEDRQAIVGKKTGELEMYEISSNQLVEQTREHTGCINAMSLAPNKLGFITGATDRQVIFWEFEFNNESKQDQQSSKALTVAAKRKLQTVDEVLCLKYSSDQKYIAVGCLNMKAYIYFTDSLKMLHTLYSHNMPVTCIDMSTDTHFIATGSSDKDVKLWSMDFGECRKIIKVAHDDKITCLQFVPKTHLFFTCSVDMKVKKWDADSFQLVMTLEGHQAAVHHLSISPNGKYVVSASADMSIRLWHKTEEILILDEEKEMVREKEEEEAMRENIQVPGESVDEVGISGKKTFHTLSATEKLCEALDLYKEEKKKILDYESLCKQSGKKIKPPAVHLLFQAFKVTVPEDYLLEVIKKIKSNDVEECLLITPFSYIMQLVPLLADFLNKGREVELVSRCLFFILRIHAGQIVSNQLFSSVLENVNEESLVHIKLIKDMLGYNLMGLKFLQQKLEEGNSLSIFAEAVQQNKQKKRRRKKALLVVKS</sequence>
<dbReference type="GO" id="GO:0030515">
    <property type="term" value="F:snoRNA binding"/>
    <property type="evidence" value="ECO:0000318"/>
    <property type="project" value="GO_Central"/>
</dbReference>
<dbReference type="GeneID" id="20213966"/>
<feature type="compositionally biased region" description="Basic residues" evidence="5">
    <location>
        <begin position="317"/>
        <end position="329"/>
    </location>
</feature>
<gene>
    <name evidence="8" type="primary">20213966</name>
    <name evidence="7" type="ORF">HELRODRAFT_66838</name>
</gene>
<dbReference type="OrthoDB" id="407922at2759"/>
<dbReference type="PRINTS" id="PR00320">
    <property type="entry name" value="GPROTEINBRPT"/>
</dbReference>
<evidence type="ECO:0000313" key="7">
    <source>
        <dbReference type="EMBL" id="ESN98784.1"/>
    </source>
</evidence>
<dbReference type="RefSeq" id="XP_009022480.1">
    <property type="nucleotide sequence ID" value="XM_009024232.1"/>
</dbReference>
<dbReference type="InterPro" id="IPR019775">
    <property type="entry name" value="WD40_repeat_CS"/>
</dbReference>